<feature type="binding site" evidence="12">
    <location>
        <position position="30"/>
    </location>
    <ligand>
        <name>Fe cation</name>
        <dbReference type="ChEBI" id="CHEBI:24875"/>
        <label>1</label>
    </ligand>
</feature>
<evidence type="ECO:0000256" key="2">
    <source>
        <dbReference type="ARBA" id="ARBA00005941"/>
    </source>
</evidence>
<comment type="similarity">
    <text evidence="2">Belongs to the desulfoferrodoxin family.</text>
</comment>
<dbReference type="STRING" id="29341.RSJ17_15640"/>
<feature type="binding site" evidence="12">
    <location>
        <position position="13"/>
    </location>
    <ligand>
        <name>Fe cation</name>
        <dbReference type="ChEBI" id="CHEBI:24875"/>
        <label>1</label>
    </ligand>
</feature>
<feature type="binding site" evidence="12">
    <location>
        <position position="29"/>
    </location>
    <ligand>
        <name>Fe cation</name>
        <dbReference type="ChEBI" id="CHEBI:24875"/>
        <label>1</label>
    </ligand>
</feature>
<dbReference type="EC" id="1.15.1.2" evidence="3"/>
<evidence type="ECO:0000256" key="11">
    <source>
        <dbReference type="ARBA" id="ARBA00047448"/>
    </source>
</evidence>
<evidence type="ECO:0000256" key="3">
    <source>
        <dbReference type="ARBA" id="ARBA00012679"/>
    </source>
</evidence>
<keyword evidence="8 12" id="KW-0408">Iron</keyword>
<evidence type="ECO:0000256" key="7">
    <source>
        <dbReference type="ARBA" id="ARBA00022982"/>
    </source>
</evidence>
<dbReference type="Gene3D" id="2.60.40.730">
    <property type="entry name" value="SOR catalytic domain"/>
    <property type="match status" value="1"/>
</dbReference>
<comment type="catalytic activity">
    <reaction evidence="11">
        <text>reduced [rubredoxin] + superoxide + 2 H(+) = oxidized [rubredoxin] + H2O2</text>
        <dbReference type="Rhea" id="RHEA:21324"/>
        <dbReference type="Rhea" id="RHEA-COMP:10302"/>
        <dbReference type="Rhea" id="RHEA-COMP:10303"/>
        <dbReference type="ChEBI" id="CHEBI:15378"/>
        <dbReference type="ChEBI" id="CHEBI:16240"/>
        <dbReference type="ChEBI" id="CHEBI:18421"/>
        <dbReference type="ChEBI" id="CHEBI:29033"/>
        <dbReference type="ChEBI" id="CHEBI:29034"/>
        <dbReference type="EC" id="1.15.1.2"/>
    </reaction>
</comment>
<feature type="binding site" evidence="12">
    <location>
        <position position="10"/>
    </location>
    <ligand>
        <name>Fe cation</name>
        <dbReference type="ChEBI" id="CHEBI:24875"/>
        <label>1</label>
    </ligand>
</feature>
<evidence type="ECO:0000313" key="15">
    <source>
        <dbReference type="EMBL" id="KIE46040.1"/>
    </source>
</evidence>
<comment type="cofactor">
    <cofactor evidence="12">
        <name>Fe(2+)</name>
        <dbReference type="ChEBI" id="CHEBI:29033"/>
    </cofactor>
    <text evidence="12">Binds 1 Fe(2+) ion per subunit. The iron ion 2 is coordinated via four histidines and one cysteine residue.</text>
</comment>
<comment type="cofactor">
    <cofactor evidence="12">
        <name>Fe(3+)</name>
        <dbReference type="ChEBI" id="CHEBI:29034"/>
    </cofactor>
    <text evidence="12">Binds 1 Fe(3+) ion per subunit. The iron ion 1 is coordinated via 4 cysteine residues.</text>
</comment>
<keyword evidence="7" id="KW-0249">Electron transport</keyword>
<name>A0A0C1UF98_9CLOT</name>
<dbReference type="GO" id="GO:0019430">
    <property type="term" value="P:removal of superoxide radicals"/>
    <property type="evidence" value="ECO:0007669"/>
    <property type="project" value="InterPro"/>
</dbReference>
<dbReference type="Pfam" id="PF01880">
    <property type="entry name" value="Desulfoferrodox"/>
    <property type="match status" value="1"/>
</dbReference>
<evidence type="ECO:0000256" key="6">
    <source>
        <dbReference type="ARBA" id="ARBA00022723"/>
    </source>
</evidence>
<dbReference type="AlphaFoldDB" id="A0A0C1UF98"/>
<dbReference type="Proteomes" id="UP000031366">
    <property type="component" value="Unassembled WGS sequence"/>
</dbReference>
<dbReference type="InterPro" id="IPR004462">
    <property type="entry name" value="Desulfoferrodoxin_N"/>
</dbReference>
<dbReference type="GO" id="GO:0050605">
    <property type="term" value="F:superoxide reductase activity"/>
    <property type="evidence" value="ECO:0007669"/>
    <property type="project" value="UniProtKB-EC"/>
</dbReference>
<evidence type="ECO:0000256" key="8">
    <source>
        <dbReference type="ARBA" id="ARBA00023004"/>
    </source>
</evidence>
<feature type="domain" description="Desulfoferrodoxin ferrous iron-binding" evidence="13">
    <location>
        <begin position="42"/>
        <end position="124"/>
    </location>
</feature>
<comment type="function">
    <text evidence="9">Catalyzes the one-electron reduction of superoxide anion radical to hydrogen peroxide at a nonheme ferrous iron center. Plays a fundamental role in case of oxidative stress via its superoxide detoxification activity.</text>
</comment>
<comment type="caution">
    <text evidence="15">The sequence shown here is derived from an EMBL/GenBank/DDBJ whole genome shotgun (WGS) entry which is preliminary data.</text>
</comment>
<dbReference type="NCBIfam" id="TIGR00320">
    <property type="entry name" value="dfx_rbo"/>
    <property type="match status" value="1"/>
</dbReference>
<keyword evidence="6 12" id="KW-0479">Metal-binding</keyword>
<organism evidence="15 16">
    <name type="scientific">Clostridium argentinense CDC 2741</name>
    <dbReference type="NCBI Taxonomy" id="1418104"/>
    <lineage>
        <taxon>Bacteria</taxon>
        <taxon>Bacillati</taxon>
        <taxon>Bacillota</taxon>
        <taxon>Clostridia</taxon>
        <taxon>Eubacteriales</taxon>
        <taxon>Clostridiaceae</taxon>
        <taxon>Clostridium</taxon>
    </lineage>
</organism>
<sequence length="125" mass="14292">MTELRQVYKCDICGNMIEVVHAAGGSLVCCGKPMTLKKENTTDAANEKHVPVLEEVDGKVVVRIGSVEHPMTPEHHIEWIELHTEDRVYRKYLTVDEKPEAVFNITLDKVLYAREYCNLHGLWKS</sequence>
<evidence type="ECO:0000256" key="9">
    <source>
        <dbReference type="ARBA" id="ARBA00024690"/>
    </source>
</evidence>
<dbReference type="Pfam" id="PF06397">
    <property type="entry name" value="Desulfoferrod_N"/>
    <property type="match status" value="1"/>
</dbReference>
<dbReference type="GO" id="GO:0005506">
    <property type="term" value="F:iron ion binding"/>
    <property type="evidence" value="ECO:0007669"/>
    <property type="project" value="InterPro"/>
</dbReference>
<dbReference type="InterPro" id="IPR038094">
    <property type="entry name" value="Desulfoferrodoxin_N_sf"/>
</dbReference>
<protein>
    <recommendedName>
        <fullName evidence="4">Desulfoferrodoxin</fullName>
        <ecNumber evidence="3">1.15.1.2</ecNumber>
    </recommendedName>
    <alternativeName>
        <fullName evidence="10">Superoxide reductase</fullName>
    </alternativeName>
</protein>
<dbReference type="InterPro" id="IPR036073">
    <property type="entry name" value="Desulfoferrodoxin_Fe-bd_dom_sf"/>
</dbReference>
<proteinExistence type="inferred from homology"/>
<dbReference type="NCBIfam" id="TIGR00319">
    <property type="entry name" value="desulf_FeS4"/>
    <property type="match status" value="1"/>
</dbReference>
<evidence type="ECO:0000313" key="16">
    <source>
        <dbReference type="Proteomes" id="UP000031366"/>
    </source>
</evidence>
<dbReference type="EMBL" id="AYSO01000017">
    <property type="protein sequence ID" value="KIE46040.1"/>
    <property type="molecule type" value="Genomic_DNA"/>
</dbReference>
<feature type="binding site" evidence="12">
    <location>
        <position position="49"/>
    </location>
    <ligand>
        <name>Fe cation</name>
        <dbReference type="ChEBI" id="CHEBI:24875"/>
        <label>2</label>
        <note>catalytic</note>
    </ligand>
</feature>
<feature type="binding site" evidence="12">
    <location>
        <position position="75"/>
    </location>
    <ligand>
        <name>Fe cation</name>
        <dbReference type="ChEBI" id="CHEBI:24875"/>
        <label>2</label>
        <note>catalytic</note>
    </ligand>
</feature>
<dbReference type="SUPFAM" id="SSF49367">
    <property type="entry name" value="Superoxide reductase-like"/>
    <property type="match status" value="1"/>
</dbReference>
<dbReference type="Gene3D" id="2.20.28.100">
    <property type="entry name" value="Desulphoferrodoxin, N-terminal domain"/>
    <property type="match status" value="1"/>
</dbReference>
<dbReference type="PANTHER" id="PTHR36541">
    <property type="entry name" value="SUPEROXIDE REDUCTASE-RELATED"/>
    <property type="match status" value="1"/>
</dbReference>
<dbReference type="RefSeq" id="WP_039633924.1">
    <property type="nucleotide sequence ID" value="NZ_AYSO01000017.1"/>
</dbReference>
<evidence type="ECO:0000256" key="12">
    <source>
        <dbReference type="PIRSR" id="PIRSR604793-1"/>
    </source>
</evidence>
<comment type="cofactor">
    <cofactor evidence="1">
        <name>Cu(2+)</name>
        <dbReference type="ChEBI" id="CHEBI:29036"/>
    </cofactor>
</comment>
<accession>A0A0C1UF98</accession>
<reference evidence="15 16" key="1">
    <citation type="journal article" date="2015" name="Infect. Genet. Evol.">
        <title>Genomic sequences of six botulinum neurotoxin-producing strains representing three clostridial species illustrate the mobility and diversity of botulinum neurotoxin genes.</title>
        <authorList>
            <person name="Smith T.J."/>
            <person name="Hill K.K."/>
            <person name="Xie G."/>
            <person name="Foley B.T."/>
            <person name="Williamson C.H."/>
            <person name="Foster J.T."/>
            <person name="Johnson S.L."/>
            <person name="Chertkov O."/>
            <person name="Teshima H."/>
            <person name="Gibbons H.S."/>
            <person name="Johnsky L.A."/>
            <person name="Karavis M.A."/>
            <person name="Smith L.A."/>
        </authorList>
    </citation>
    <scope>NUCLEOTIDE SEQUENCE [LARGE SCALE GENOMIC DNA]</scope>
    <source>
        <strain evidence="15 16">CDC 2741</strain>
    </source>
</reference>
<feature type="domain" description="Desulfoferrodoxin N-terminal" evidence="14">
    <location>
        <begin position="2"/>
        <end position="36"/>
    </location>
</feature>
<dbReference type="InterPro" id="IPR004793">
    <property type="entry name" value="Desulfoferrodoxin_rbo"/>
</dbReference>
<keyword evidence="16" id="KW-1185">Reference proteome</keyword>
<evidence type="ECO:0000256" key="10">
    <source>
        <dbReference type="ARBA" id="ARBA00031398"/>
    </source>
</evidence>
<feature type="binding site" evidence="12">
    <location>
        <position position="69"/>
    </location>
    <ligand>
        <name>Fe cation</name>
        <dbReference type="ChEBI" id="CHEBI:24875"/>
        <label>2</label>
        <note>catalytic</note>
    </ligand>
</feature>
<evidence type="ECO:0000256" key="5">
    <source>
        <dbReference type="ARBA" id="ARBA00022448"/>
    </source>
</evidence>
<feature type="binding site" evidence="12">
    <location>
        <position position="117"/>
    </location>
    <ligand>
        <name>Fe cation</name>
        <dbReference type="ChEBI" id="CHEBI:24875"/>
        <label>1</label>
    </ligand>
</feature>
<evidence type="ECO:0000259" key="13">
    <source>
        <dbReference type="Pfam" id="PF01880"/>
    </source>
</evidence>
<gene>
    <name evidence="15" type="ORF">U732_1976</name>
</gene>
<keyword evidence="5" id="KW-0813">Transport</keyword>
<dbReference type="InterPro" id="IPR051233">
    <property type="entry name" value="Desulfoferrodoxin_SOR"/>
</dbReference>
<dbReference type="OrthoDB" id="9814936at2"/>
<evidence type="ECO:0000256" key="4">
    <source>
        <dbReference type="ARBA" id="ARBA00014839"/>
    </source>
</evidence>
<dbReference type="InterPro" id="IPR002742">
    <property type="entry name" value="Desulfoferrodoxin_Fe-bd_dom"/>
</dbReference>
<dbReference type="SUPFAM" id="SSF57802">
    <property type="entry name" value="Rubredoxin-like"/>
    <property type="match status" value="1"/>
</dbReference>
<dbReference type="NCBIfam" id="TIGR00332">
    <property type="entry name" value="neela_ferrous"/>
    <property type="match status" value="1"/>
</dbReference>
<dbReference type="PANTHER" id="PTHR36541:SF1">
    <property type="entry name" value="SUPEROXIDE REDUCTASE-RELATED"/>
    <property type="match status" value="1"/>
</dbReference>
<dbReference type="CDD" id="cd00974">
    <property type="entry name" value="DSRD"/>
    <property type="match status" value="1"/>
</dbReference>
<evidence type="ECO:0000259" key="14">
    <source>
        <dbReference type="Pfam" id="PF06397"/>
    </source>
</evidence>
<evidence type="ECO:0000256" key="1">
    <source>
        <dbReference type="ARBA" id="ARBA00001973"/>
    </source>
</evidence>
<feature type="binding site" evidence="12">
    <location>
        <position position="120"/>
    </location>
    <ligand>
        <name>Fe cation</name>
        <dbReference type="ChEBI" id="CHEBI:24875"/>
        <label>1</label>
    </ligand>
</feature>